<dbReference type="GO" id="GO:0015920">
    <property type="term" value="P:lipopolysaccharide transport"/>
    <property type="evidence" value="ECO:0007669"/>
    <property type="project" value="TreeGrafter"/>
</dbReference>
<dbReference type="InterPro" id="IPR005495">
    <property type="entry name" value="LptG/LptF_permease"/>
</dbReference>
<dbReference type="EMBL" id="RJJR01000002">
    <property type="protein sequence ID" value="RNI39061.1"/>
    <property type="molecule type" value="Genomic_DNA"/>
</dbReference>
<name>A0A3M9NMP9_9BACT</name>
<keyword evidence="3 6" id="KW-0812">Transmembrane</keyword>
<comment type="subcellular location">
    <subcellularLocation>
        <location evidence="1">Cell membrane</location>
        <topology evidence="1">Multi-pass membrane protein</topology>
    </subcellularLocation>
</comment>
<evidence type="ECO:0000256" key="5">
    <source>
        <dbReference type="ARBA" id="ARBA00023136"/>
    </source>
</evidence>
<dbReference type="PANTHER" id="PTHR33529">
    <property type="entry name" value="SLR0882 PROTEIN-RELATED"/>
    <property type="match status" value="1"/>
</dbReference>
<keyword evidence="4 6" id="KW-1133">Transmembrane helix</keyword>
<protein>
    <submittedName>
        <fullName evidence="7">YjgP/YjgQ family permease</fullName>
    </submittedName>
</protein>
<keyword evidence="5 6" id="KW-0472">Membrane</keyword>
<proteinExistence type="predicted"/>
<dbReference type="AlphaFoldDB" id="A0A3M9NMP9"/>
<gene>
    <name evidence="7" type="ORF">EFY79_05255</name>
</gene>
<sequence>MFKKLDKLILKAFVGPFIATFFITLFVFMMQILWKYIDDLVGKGLDILTLIEFLIYASATLVTLAMPISILISSIMTFGKLGENFELVAIKSSGISLLRFMQPLFLVSILLSGVAFLFANYIAPVANLKFAVIYHDIYEKSPAFDLKDGVFYNGFQGFSIKVDKKDNDRSTLHKVLIYEQTNSIQDNTIISEGGKMSVTTNKKFLQFQLVNGNRYQENGNFNYKENEFIDLRFKEYDKLFDLSQLNLQKTSDSLFMNNIRMKTMRQLNVDLDSLKQVPDSLYKRNLSELSSYVRYSRYKDSAVTKKQISSFEEKMPEKKVDSFDVLIPDSLQSSVFDQTINQVNNTRNLLEASVSDYKAQQSDFTQHQIEWHKKLSMSVACLVLFFIGAPLGSIIRKGGLGMPLVMALLFFMIFYLLNIFGEKFTKDHVMPPIIGMWLPVIILSPVGFFLTYKAMHDSQLFNKEYYYRLFKNLKSRGSWIKGIFNLQKSAT</sequence>
<organism evidence="7 8">
    <name type="scientific">Hanamia caeni</name>
    <dbReference type="NCBI Taxonomy" id="2294116"/>
    <lineage>
        <taxon>Bacteria</taxon>
        <taxon>Pseudomonadati</taxon>
        <taxon>Bacteroidota</taxon>
        <taxon>Chitinophagia</taxon>
        <taxon>Chitinophagales</taxon>
        <taxon>Chitinophagaceae</taxon>
        <taxon>Hanamia</taxon>
    </lineage>
</organism>
<dbReference type="Pfam" id="PF03739">
    <property type="entry name" value="LptF_LptG"/>
    <property type="match status" value="1"/>
</dbReference>
<dbReference type="OrthoDB" id="1096108at2"/>
<reference evidence="7 8" key="1">
    <citation type="submission" date="2018-11" db="EMBL/GenBank/DDBJ databases">
        <title>Draft genome sequence of Ferruginibacter sp. BO-59.</title>
        <authorList>
            <person name="Im W.T."/>
        </authorList>
    </citation>
    <scope>NUCLEOTIDE SEQUENCE [LARGE SCALE GENOMIC DNA]</scope>
    <source>
        <strain evidence="7 8">BO-59</strain>
    </source>
</reference>
<dbReference type="GO" id="GO:0043190">
    <property type="term" value="C:ATP-binding cassette (ABC) transporter complex"/>
    <property type="evidence" value="ECO:0007669"/>
    <property type="project" value="TreeGrafter"/>
</dbReference>
<dbReference type="RefSeq" id="WP_123119625.1">
    <property type="nucleotide sequence ID" value="NZ_RJJR01000002.1"/>
</dbReference>
<evidence type="ECO:0000313" key="8">
    <source>
        <dbReference type="Proteomes" id="UP000267223"/>
    </source>
</evidence>
<feature type="transmembrane region" description="Helical" evidence="6">
    <location>
        <begin position="433"/>
        <end position="452"/>
    </location>
</feature>
<evidence type="ECO:0000313" key="7">
    <source>
        <dbReference type="EMBL" id="RNI39061.1"/>
    </source>
</evidence>
<feature type="transmembrane region" description="Helical" evidence="6">
    <location>
        <begin position="54"/>
        <end position="79"/>
    </location>
</feature>
<evidence type="ECO:0000256" key="4">
    <source>
        <dbReference type="ARBA" id="ARBA00022989"/>
    </source>
</evidence>
<keyword evidence="2" id="KW-1003">Cell membrane</keyword>
<comment type="caution">
    <text evidence="7">The sequence shown here is derived from an EMBL/GenBank/DDBJ whole genome shotgun (WGS) entry which is preliminary data.</text>
</comment>
<accession>A0A3M9NMP9</accession>
<dbReference type="Proteomes" id="UP000267223">
    <property type="component" value="Unassembled WGS sequence"/>
</dbReference>
<feature type="transmembrane region" description="Helical" evidence="6">
    <location>
        <begin position="402"/>
        <end position="421"/>
    </location>
</feature>
<feature type="transmembrane region" description="Helical" evidence="6">
    <location>
        <begin position="375"/>
        <end position="395"/>
    </location>
</feature>
<keyword evidence="8" id="KW-1185">Reference proteome</keyword>
<evidence type="ECO:0000256" key="2">
    <source>
        <dbReference type="ARBA" id="ARBA00022475"/>
    </source>
</evidence>
<dbReference type="PANTHER" id="PTHR33529:SF6">
    <property type="entry name" value="YJGP_YJGQ FAMILY PERMEASE"/>
    <property type="match status" value="1"/>
</dbReference>
<evidence type="ECO:0000256" key="1">
    <source>
        <dbReference type="ARBA" id="ARBA00004651"/>
    </source>
</evidence>
<evidence type="ECO:0000256" key="6">
    <source>
        <dbReference type="SAM" id="Phobius"/>
    </source>
</evidence>
<evidence type="ECO:0000256" key="3">
    <source>
        <dbReference type="ARBA" id="ARBA00022692"/>
    </source>
</evidence>
<feature type="transmembrane region" description="Helical" evidence="6">
    <location>
        <begin position="100"/>
        <end position="123"/>
    </location>
</feature>
<feature type="transmembrane region" description="Helical" evidence="6">
    <location>
        <begin position="12"/>
        <end position="34"/>
    </location>
</feature>